<keyword evidence="3" id="KW-1185">Reference proteome</keyword>
<organism evidence="2 3">
    <name type="scientific">Nocardioides panacihumi</name>
    <dbReference type="NCBI Taxonomy" id="400774"/>
    <lineage>
        <taxon>Bacteria</taxon>
        <taxon>Bacillati</taxon>
        <taxon>Actinomycetota</taxon>
        <taxon>Actinomycetes</taxon>
        <taxon>Propionibacteriales</taxon>
        <taxon>Nocardioidaceae</taxon>
        <taxon>Nocardioides</taxon>
    </lineage>
</organism>
<keyword evidence="1" id="KW-0472">Membrane</keyword>
<name>A0ABN2QLC0_9ACTN</name>
<evidence type="ECO:0000256" key="1">
    <source>
        <dbReference type="SAM" id="Phobius"/>
    </source>
</evidence>
<gene>
    <name evidence="2" type="ORF">GCM10009798_10560</name>
</gene>
<accession>A0ABN2QLC0</accession>
<keyword evidence="1" id="KW-1133">Transmembrane helix</keyword>
<proteinExistence type="predicted"/>
<comment type="caution">
    <text evidence="2">The sequence shown here is derived from an EMBL/GenBank/DDBJ whole genome shotgun (WGS) entry which is preliminary data.</text>
</comment>
<reference evidence="2 3" key="1">
    <citation type="journal article" date="2019" name="Int. J. Syst. Evol. Microbiol.">
        <title>The Global Catalogue of Microorganisms (GCM) 10K type strain sequencing project: providing services to taxonomists for standard genome sequencing and annotation.</title>
        <authorList>
            <consortium name="The Broad Institute Genomics Platform"/>
            <consortium name="The Broad Institute Genome Sequencing Center for Infectious Disease"/>
            <person name="Wu L."/>
            <person name="Ma J."/>
        </authorList>
    </citation>
    <scope>NUCLEOTIDE SEQUENCE [LARGE SCALE GENOMIC DNA]</scope>
    <source>
        <strain evidence="2 3">JCM 15309</strain>
    </source>
</reference>
<dbReference type="Proteomes" id="UP001500571">
    <property type="component" value="Unassembled WGS sequence"/>
</dbReference>
<evidence type="ECO:0000313" key="2">
    <source>
        <dbReference type="EMBL" id="GAA1953277.1"/>
    </source>
</evidence>
<sequence length="129" mass="13189">MRATDAVRLAVGVPLTMRPDLPARVLGLPPTEGLVLVTRALGIRYAVQGLTSAALTATSWRRRALVADAAVDGAHAASMLPVAVLLPPIAPAALLSGAVAATLALLDGRAARRPSRRQSRDKSAAEAAA</sequence>
<dbReference type="RefSeq" id="WP_344043139.1">
    <property type="nucleotide sequence ID" value="NZ_BAAAPB010000001.1"/>
</dbReference>
<feature type="transmembrane region" description="Helical" evidence="1">
    <location>
        <begin position="89"/>
        <end position="106"/>
    </location>
</feature>
<keyword evidence="1" id="KW-0812">Transmembrane</keyword>
<protein>
    <submittedName>
        <fullName evidence="2">Uncharacterized protein</fullName>
    </submittedName>
</protein>
<dbReference type="EMBL" id="BAAAPB010000001">
    <property type="protein sequence ID" value="GAA1953277.1"/>
    <property type="molecule type" value="Genomic_DNA"/>
</dbReference>
<evidence type="ECO:0000313" key="3">
    <source>
        <dbReference type="Proteomes" id="UP001500571"/>
    </source>
</evidence>